<protein>
    <recommendedName>
        <fullName evidence="3">Fungal-type protein kinase domain-containing protein</fullName>
    </recommendedName>
</protein>
<sequence>MDASKIIYGRLSEIVIRPEPKTERSRRNWILSEDQVLDWPEFKREVRAITTKHLGEPQPQAALPPAQGHYVVGAEPGITSCIISGALEQVGQVLEAQGVRVRYGDRATGPRLIGTYYPDVIGQRSVEVGETRIAGEVKVPWNTSLEPGRDLHRVLGQVAKYMDTYGCSYGFACTYEKLVLVKRFDMFRFKVSPVVKGDQNADPETLSVRECFYFLARMAAGSEWKHHGDKAGDALTNGQFRSRNLRR</sequence>
<dbReference type="Proteomes" id="UP000234275">
    <property type="component" value="Unassembled WGS sequence"/>
</dbReference>
<reference evidence="1 2" key="1">
    <citation type="submission" date="2016-12" db="EMBL/GenBank/DDBJ databases">
        <title>The genomes of Aspergillus section Nigri reveals drivers in fungal speciation.</title>
        <authorList>
            <consortium name="DOE Joint Genome Institute"/>
            <person name="Vesth T.C."/>
            <person name="Nybo J."/>
            <person name="Theobald S."/>
            <person name="Brandl J."/>
            <person name="Frisvad J.C."/>
            <person name="Nielsen K.F."/>
            <person name="Lyhne E.K."/>
            <person name="Kogle M.E."/>
            <person name="Kuo A."/>
            <person name="Riley R."/>
            <person name="Clum A."/>
            <person name="Nolan M."/>
            <person name="Lipzen A."/>
            <person name="Salamov A."/>
            <person name="Henrissat B."/>
            <person name="Wiebenga A."/>
            <person name="De Vries R.P."/>
            <person name="Grigoriev I.V."/>
            <person name="Mortensen U.H."/>
            <person name="Andersen M.R."/>
            <person name="Baker S.E."/>
        </authorList>
    </citation>
    <scope>NUCLEOTIDE SEQUENCE [LARGE SCALE GENOMIC DNA]</scope>
    <source>
        <strain evidence="1 2">IBT 23096</strain>
    </source>
</reference>
<organism evidence="1 2">
    <name type="scientific">Aspergillus steynii IBT 23096</name>
    <dbReference type="NCBI Taxonomy" id="1392250"/>
    <lineage>
        <taxon>Eukaryota</taxon>
        <taxon>Fungi</taxon>
        <taxon>Dikarya</taxon>
        <taxon>Ascomycota</taxon>
        <taxon>Pezizomycotina</taxon>
        <taxon>Eurotiomycetes</taxon>
        <taxon>Eurotiomycetidae</taxon>
        <taxon>Eurotiales</taxon>
        <taxon>Aspergillaceae</taxon>
        <taxon>Aspergillus</taxon>
        <taxon>Aspergillus subgen. Circumdati</taxon>
    </lineage>
</organism>
<dbReference type="OrthoDB" id="4507345at2759"/>
<evidence type="ECO:0000313" key="1">
    <source>
        <dbReference type="EMBL" id="PLB52505.1"/>
    </source>
</evidence>
<dbReference type="GeneID" id="36555202"/>
<gene>
    <name evidence="1" type="ORF">P170DRAFT_423372</name>
</gene>
<evidence type="ECO:0008006" key="3">
    <source>
        <dbReference type="Google" id="ProtNLM"/>
    </source>
</evidence>
<dbReference type="VEuPathDB" id="FungiDB:P170DRAFT_423372"/>
<evidence type="ECO:0000313" key="2">
    <source>
        <dbReference type="Proteomes" id="UP000234275"/>
    </source>
</evidence>
<accession>A0A2I2GHZ5</accession>
<comment type="caution">
    <text evidence="1">The sequence shown here is derived from an EMBL/GenBank/DDBJ whole genome shotgun (WGS) entry which is preliminary data.</text>
</comment>
<name>A0A2I2GHZ5_9EURO</name>
<dbReference type="EMBL" id="MSFO01000002">
    <property type="protein sequence ID" value="PLB52505.1"/>
    <property type="molecule type" value="Genomic_DNA"/>
</dbReference>
<dbReference type="AlphaFoldDB" id="A0A2I2GHZ5"/>
<keyword evidence="2" id="KW-1185">Reference proteome</keyword>
<proteinExistence type="predicted"/>
<dbReference type="RefSeq" id="XP_024707807.1">
    <property type="nucleotide sequence ID" value="XM_024847503.1"/>
</dbReference>